<keyword evidence="2" id="KW-1185">Reference proteome</keyword>
<dbReference type="EMBL" id="JASBWS010000006">
    <property type="protein sequence ID" value="KAJ9115222.1"/>
    <property type="molecule type" value="Genomic_DNA"/>
</dbReference>
<gene>
    <name evidence="1" type="ORF">QFC20_001089</name>
</gene>
<proteinExistence type="predicted"/>
<reference evidence="1" key="1">
    <citation type="submission" date="2023-04" db="EMBL/GenBank/DDBJ databases">
        <title>Draft Genome sequencing of Naganishia species isolated from polar environments using Oxford Nanopore Technology.</title>
        <authorList>
            <person name="Leo P."/>
            <person name="Venkateswaran K."/>
        </authorList>
    </citation>
    <scope>NUCLEOTIDE SEQUENCE</scope>
    <source>
        <strain evidence="1">MNA-CCFEE 5262</strain>
    </source>
</reference>
<dbReference type="Proteomes" id="UP001230649">
    <property type="component" value="Unassembled WGS sequence"/>
</dbReference>
<sequence length="462" mass="50869">MSRNTLYYGSFVHSISLTELEYLVDALVYVADGTITWIEKDVESSLVQEMAGRHGLILDDMGLEFVQLDEGDFVCPGLIDTHTHAPQYPNLGLGQEYELLDWLQQLTFPREAKFTDLGICGKGVRRGCQAESERRYVVLRRGQRSLVGKCNMNRNCPDYYCESSVDSSIADTQDLITYIRSLSTSPQKGSLRPLVQPVITPRFALSCTSELMDALGTLIASDPDVHIQTHLSENRTEITETLRSFPDCGSYTEVYERYGMLREGTILAHCVWLSEGEMEVIKRTGAGVSHCPTSNFNLMSGGAKVGAMLDKGLNVGLGSDCSGGFALGVLPQLRNASMLSKMLAVQPEPTNGHGSTPTQFTNKPLPIPTLFYLATMGGASLCKMADTVGNFLPGKEFDALHVTPGRSPNFFLDVGEARKTGLTREQRRTKLKETFERFLFVSDDRDIAGVFVQGRRVGGSRA</sequence>
<protein>
    <submittedName>
        <fullName evidence="1">Uncharacterized protein</fullName>
    </submittedName>
</protein>
<accession>A0ACC2WUA5</accession>
<comment type="caution">
    <text evidence="1">The sequence shown here is derived from an EMBL/GenBank/DDBJ whole genome shotgun (WGS) entry which is preliminary data.</text>
</comment>
<name>A0ACC2WUA5_9TREE</name>
<evidence type="ECO:0000313" key="1">
    <source>
        <dbReference type="EMBL" id="KAJ9115222.1"/>
    </source>
</evidence>
<organism evidence="1 2">
    <name type="scientific">Naganishia adeliensis</name>
    <dbReference type="NCBI Taxonomy" id="92952"/>
    <lineage>
        <taxon>Eukaryota</taxon>
        <taxon>Fungi</taxon>
        <taxon>Dikarya</taxon>
        <taxon>Basidiomycota</taxon>
        <taxon>Agaricomycotina</taxon>
        <taxon>Tremellomycetes</taxon>
        <taxon>Filobasidiales</taxon>
        <taxon>Filobasidiaceae</taxon>
        <taxon>Naganishia</taxon>
    </lineage>
</organism>
<evidence type="ECO:0000313" key="2">
    <source>
        <dbReference type="Proteomes" id="UP001230649"/>
    </source>
</evidence>